<evidence type="ECO:0000256" key="1">
    <source>
        <dbReference type="SAM" id="MobiDB-lite"/>
    </source>
</evidence>
<feature type="non-terminal residue" evidence="2">
    <location>
        <position position="1"/>
    </location>
</feature>
<dbReference type="PANTHER" id="PTHR15623:SF11">
    <property type="entry name" value="SPERMATOGENESIS-ASSOCIATED SERINE-RICH PROTEIN 2"/>
    <property type="match status" value="1"/>
</dbReference>
<evidence type="ECO:0000313" key="2">
    <source>
        <dbReference type="EMBL" id="CAF4492145.1"/>
    </source>
</evidence>
<evidence type="ECO:0000313" key="3">
    <source>
        <dbReference type="Proteomes" id="UP000682733"/>
    </source>
</evidence>
<proteinExistence type="predicted"/>
<dbReference type="Proteomes" id="UP000682733">
    <property type="component" value="Unassembled WGS sequence"/>
</dbReference>
<organism evidence="2 3">
    <name type="scientific">Didymodactylos carnosus</name>
    <dbReference type="NCBI Taxonomy" id="1234261"/>
    <lineage>
        <taxon>Eukaryota</taxon>
        <taxon>Metazoa</taxon>
        <taxon>Spiralia</taxon>
        <taxon>Gnathifera</taxon>
        <taxon>Rotifera</taxon>
        <taxon>Eurotatoria</taxon>
        <taxon>Bdelloidea</taxon>
        <taxon>Philodinida</taxon>
        <taxon>Philodinidae</taxon>
        <taxon>Didymodactylos</taxon>
    </lineage>
</organism>
<accession>A0A8S2XEX6</accession>
<dbReference type="Pfam" id="PF07139">
    <property type="entry name" value="SPATS2-like"/>
    <property type="match status" value="1"/>
</dbReference>
<feature type="compositionally biased region" description="Basic residues" evidence="1">
    <location>
        <begin position="1"/>
        <end position="11"/>
    </location>
</feature>
<gene>
    <name evidence="2" type="ORF">TMI583_LOCUS47611</name>
</gene>
<dbReference type="PANTHER" id="PTHR15623">
    <property type="entry name" value="SPERMATOGENESIS-ASSOCIATED SERINE-RICH PROTEIN 2-RELATED"/>
    <property type="match status" value="1"/>
</dbReference>
<dbReference type="AlphaFoldDB" id="A0A8S2XEX6"/>
<comment type="caution">
    <text evidence="2">The sequence shown here is derived from an EMBL/GenBank/DDBJ whole genome shotgun (WGS) entry which is preliminary data.</text>
</comment>
<name>A0A8S2XEX6_9BILA</name>
<dbReference type="GO" id="GO:0005737">
    <property type="term" value="C:cytoplasm"/>
    <property type="evidence" value="ECO:0007669"/>
    <property type="project" value="TreeGrafter"/>
</dbReference>
<dbReference type="EMBL" id="CAJOBA010092917">
    <property type="protein sequence ID" value="CAF4492145.1"/>
    <property type="molecule type" value="Genomic_DNA"/>
</dbReference>
<feature type="region of interest" description="Disordered" evidence="1">
    <location>
        <begin position="1"/>
        <end position="56"/>
    </location>
</feature>
<protein>
    <submittedName>
        <fullName evidence="2">Uncharacterized protein</fullName>
    </submittedName>
</protein>
<sequence>QRRRHSFRNTRNRTASSSSMNQIQEQIQQQSEDQTFASAAATTTATTNSSTQQHQDVNGTVVKTASKTTLMNNKKVLGKSIKDLQRQTSTLTNVQSSFDNEIKQSIKKIDEIFKQLTVIIKEREVQLYLEMDDVKQQGLNLINRRQQRAAELRGRVDRCDRLDNYGINDLRNDIKQF</sequence>
<reference evidence="2" key="1">
    <citation type="submission" date="2021-02" db="EMBL/GenBank/DDBJ databases">
        <authorList>
            <person name="Nowell W R."/>
        </authorList>
    </citation>
    <scope>NUCLEOTIDE SEQUENCE</scope>
</reference>
<feature type="non-terminal residue" evidence="2">
    <location>
        <position position="177"/>
    </location>
</feature>
<feature type="compositionally biased region" description="Low complexity" evidence="1">
    <location>
        <begin position="12"/>
        <end position="51"/>
    </location>
</feature>
<dbReference type="InterPro" id="IPR009816">
    <property type="entry name" value="SPATS2-like"/>
</dbReference>